<dbReference type="InterPro" id="IPR016461">
    <property type="entry name" value="COMT-like"/>
</dbReference>
<reference evidence="7" key="1">
    <citation type="submission" date="2020-10" db="EMBL/GenBank/DDBJ databases">
        <authorList>
            <person name="Gilroy R."/>
        </authorList>
    </citation>
    <scope>NUCLEOTIDE SEQUENCE</scope>
    <source>
        <strain evidence="7">35461</strain>
    </source>
</reference>
<name>A0A9D1NNH8_9BACT</name>
<feature type="domain" description="O-methyltransferase dimerisation" evidence="6">
    <location>
        <begin position="10"/>
        <end position="86"/>
    </location>
</feature>
<dbReference type="Pfam" id="PF00891">
    <property type="entry name" value="Methyltransf_2"/>
    <property type="match status" value="1"/>
</dbReference>
<dbReference type="InterPro" id="IPR036388">
    <property type="entry name" value="WH-like_DNA-bd_sf"/>
</dbReference>
<gene>
    <name evidence="7" type="ORF">IAC79_05655</name>
</gene>
<accession>A0A9D1NNH8</accession>
<evidence type="ECO:0000259" key="5">
    <source>
        <dbReference type="Pfam" id="PF00891"/>
    </source>
</evidence>
<comment type="caution">
    <text evidence="7">The sequence shown here is derived from an EMBL/GenBank/DDBJ whole genome shotgun (WGS) entry which is preliminary data.</text>
</comment>
<evidence type="ECO:0000256" key="4">
    <source>
        <dbReference type="PIRSR" id="PIRSR005739-1"/>
    </source>
</evidence>
<dbReference type="Gene3D" id="1.10.10.10">
    <property type="entry name" value="Winged helix-like DNA-binding domain superfamily/Winged helix DNA-binding domain"/>
    <property type="match status" value="1"/>
</dbReference>
<proteinExistence type="predicted"/>
<dbReference type="PANTHER" id="PTHR43712:SF2">
    <property type="entry name" value="O-METHYLTRANSFERASE CICE"/>
    <property type="match status" value="1"/>
</dbReference>
<dbReference type="GO" id="GO:0046983">
    <property type="term" value="F:protein dimerization activity"/>
    <property type="evidence" value="ECO:0007669"/>
    <property type="project" value="InterPro"/>
</dbReference>
<protein>
    <submittedName>
        <fullName evidence="7">Methyltransferase domain-containing protein</fullName>
    </submittedName>
</protein>
<feature type="active site" description="Proton acceptor" evidence="4">
    <location>
        <position position="237"/>
    </location>
</feature>
<dbReference type="AlphaFoldDB" id="A0A9D1NNH8"/>
<dbReference type="InterPro" id="IPR001077">
    <property type="entry name" value="COMT_C"/>
</dbReference>
<dbReference type="EMBL" id="DVOR01000180">
    <property type="protein sequence ID" value="HIV09577.1"/>
    <property type="molecule type" value="Genomic_DNA"/>
</dbReference>
<keyword evidence="2" id="KW-0808">Transferase</keyword>
<dbReference type="GO" id="GO:0008171">
    <property type="term" value="F:O-methyltransferase activity"/>
    <property type="evidence" value="ECO:0007669"/>
    <property type="project" value="InterPro"/>
</dbReference>
<keyword evidence="1 7" id="KW-0489">Methyltransferase</keyword>
<evidence type="ECO:0000313" key="8">
    <source>
        <dbReference type="Proteomes" id="UP000886845"/>
    </source>
</evidence>
<reference evidence="7" key="2">
    <citation type="journal article" date="2021" name="PeerJ">
        <title>Extensive microbial diversity within the chicken gut microbiome revealed by metagenomics and culture.</title>
        <authorList>
            <person name="Gilroy R."/>
            <person name="Ravi A."/>
            <person name="Getino M."/>
            <person name="Pursley I."/>
            <person name="Horton D.L."/>
            <person name="Alikhan N.F."/>
            <person name="Baker D."/>
            <person name="Gharbi K."/>
            <person name="Hall N."/>
            <person name="Watson M."/>
            <person name="Adriaenssens E.M."/>
            <person name="Foster-Nyarko E."/>
            <person name="Jarju S."/>
            <person name="Secka A."/>
            <person name="Antonio M."/>
            <person name="Oren A."/>
            <person name="Chaudhuri R.R."/>
            <person name="La Ragione R."/>
            <person name="Hildebrand F."/>
            <person name="Pallen M.J."/>
        </authorList>
    </citation>
    <scope>NUCLEOTIDE SEQUENCE</scope>
    <source>
        <strain evidence="7">35461</strain>
    </source>
</reference>
<sequence length="332" mass="35188">MALQIPQIVELASAFYGSAVLFAALELDAFTAIQEAEEPTAEALAAKLGADARGLRLLLDGAVAVGLLTKAEGRYALTEASAATLVRGAPHDLTRAIAYNRDVYPAWGRLAQLVRTGRPVEAPALHLGEDAERTRRFALAMHGRALGIGRAIVPMLGLPKGARVLDLAGGPGTYALLMARQDPTLTCDTVDLPAIAEVAKEITAPCAGRVRCHAGDYHRDTWPAASYDAVTLFGCLHQESPERIVDILRRAADALRPGGTVYVLDLMTGPDHTTPPFSALFAINMALTTENGWVFSDAELRGWMEAAGLTGFSCAPVPPPMPHALARAVKPV</sequence>
<evidence type="ECO:0000313" key="7">
    <source>
        <dbReference type="EMBL" id="HIV09577.1"/>
    </source>
</evidence>
<dbReference type="PANTHER" id="PTHR43712">
    <property type="entry name" value="PUTATIVE (AFU_ORTHOLOGUE AFUA_4G14580)-RELATED"/>
    <property type="match status" value="1"/>
</dbReference>
<keyword evidence="3" id="KW-0949">S-adenosyl-L-methionine</keyword>
<dbReference type="PROSITE" id="PS51683">
    <property type="entry name" value="SAM_OMT_II"/>
    <property type="match status" value="1"/>
</dbReference>
<feature type="domain" description="O-methyltransferase C-terminal" evidence="5">
    <location>
        <begin position="128"/>
        <end position="308"/>
    </location>
</feature>
<dbReference type="SUPFAM" id="SSF46785">
    <property type="entry name" value="Winged helix' DNA-binding domain"/>
    <property type="match status" value="1"/>
</dbReference>
<evidence type="ECO:0000256" key="3">
    <source>
        <dbReference type="ARBA" id="ARBA00022691"/>
    </source>
</evidence>
<evidence type="ECO:0000256" key="2">
    <source>
        <dbReference type="ARBA" id="ARBA00022679"/>
    </source>
</evidence>
<evidence type="ECO:0000259" key="6">
    <source>
        <dbReference type="Pfam" id="PF08100"/>
    </source>
</evidence>
<dbReference type="InterPro" id="IPR036390">
    <property type="entry name" value="WH_DNA-bd_sf"/>
</dbReference>
<dbReference type="PIRSF" id="PIRSF005739">
    <property type="entry name" value="O-mtase"/>
    <property type="match status" value="1"/>
</dbReference>
<evidence type="ECO:0000256" key="1">
    <source>
        <dbReference type="ARBA" id="ARBA00022603"/>
    </source>
</evidence>
<dbReference type="InterPro" id="IPR012967">
    <property type="entry name" value="COMT_dimerisation"/>
</dbReference>
<dbReference type="InterPro" id="IPR029063">
    <property type="entry name" value="SAM-dependent_MTases_sf"/>
</dbReference>
<organism evidence="7 8">
    <name type="scientific">Candidatus Spyradenecus faecavium</name>
    <dbReference type="NCBI Taxonomy" id="2840947"/>
    <lineage>
        <taxon>Bacteria</taxon>
        <taxon>Pseudomonadati</taxon>
        <taxon>Lentisphaerota</taxon>
        <taxon>Lentisphaeria</taxon>
        <taxon>Lentisphaerales</taxon>
        <taxon>Lentisphaeraceae</taxon>
        <taxon>Lentisphaeraceae incertae sedis</taxon>
        <taxon>Candidatus Spyradenecus</taxon>
    </lineage>
</organism>
<dbReference type="Gene3D" id="3.40.50.150">
    <property type="entry name" value="Vaccinia Virus protein VP39"/>
    <property type="match status" value="1"/>
</dbReference>
<dbReference type="Proteomes" id="UP000886845">
    <property type="component" value="Unassembled WGS sequence"/>
</dbReference>
<dbReference type="SUPFAM" id="SSF53335">
    <property type="entry name" value="S-adenosyl-L-methionine-dependent methyltransferases"/>
    <property type="match status" value="1"/>
</dbReference>
<dbReference type="CDD" id="cd02440">
    <property type="entry name" value="AdoMet_MTases"/>
    <property type="match status" value="1"/>
</dbReference>
<dbReference type="Pfam" id="PF08100">
    <property type="entry name" value="Dimerisation"/>
    <property type="match status" value="1"/>
</dbReference>
<dbReference type="GO" id="GO:0032259">
    <property type="term" value="P:methylation"/>
    <property type="evidence" value="ECO:0007669"/>
    <property type="project" value="UniProtKB-KW"/>
</dbReference>